<evidence type="ECO:0000313" key="10">
    <source>
        <dbReference type="Proteomes" id="UP000280935"/>
    </source>
</evidence>
<dbReference type="SUPFAM" id="SSF161098">
    <property type="entry name" value="MetI-like"/>
    <property type="match status" value="1"/>
</dbReference>
<evidence type="ECO:0000256" key="6">
    <source>
        <dbReference type="ARBA" id="ARBA00023136"/>
    </source>
</evidence>
<dbReference type="PROSITE" id="PS50928">
    <property type="entry name" value="ABC_TM1"/>
    <property type="match status" value="1"/>
</dbReference>
<dbReference type="Proteomes" id="UP000280935">
    <property type="component" value="Unassembled WGS sequence"/>
</dbReference>
<evidence type="ECO:0000256" key="7">
    <source>
        <dbReference type="RuleBase" id="RU363032"/>
    </source>
</evidence>
<dbReference type="CDD" id="cd06261">
    <property type="entry name" value="TM_PBP2"/>
    <property type="match status" value="1"/>
</dbReference>
<dbReference type="EMBL" id="RQYT01000022">
    <property type="protein sequence ID" value="RRD49125.1"/>
    <property type="molecule type" value="Genomic_DNA"/>
</dbReference>
<name>A0A3P1WS54_9ACTN</name>
<keyword evidence="5 7" id="KW-1133">Transmembrane helix</keyword>
<evidence type="ECO:0000256" key="5">
    <source>
        <dbReference type="ARBA" id="ARBA00022989"/>
    </source>
</evidence>
<proteinExistence type="inferred from homology"/>
<feature type="domain" description="ABC transmembrane type-1" evidence="8">
    <location>
        <begin position="86"/>
        <end position="289"/>
    </location>
</feature>
<dbReference type="InterPro" id="IPR000515">
    <property type="entry name" value="MetI-like"/>
</dbReference>
<feature type="transmembrane region" description="Helical" evidence="7">
    <location>
        <begin position="121"/>
        <end position="141"/>
    </location>
</feature>
<comment type="caution">
    <text evidence="9">The sequence shown here is derived from an EMBL/GenBank/DDBJ whole genome shotgun (WGS) entry which is preliminary data.</text>
</comment>
<feature type="transmembrane region" description="Helical" evidence="7">
    <location>
        <begin position="21"/>
        <end position="43"/>
    </location>
</feature>
<feature type="transmembrane region" description="Helical" evidence="7">
    <location>
        <begin position="276"/>
        <end position="293"/>
    </location>
</feature>
<dbReference type="PANTHER" id="PTHR43744">
    <property type="entry name" value="ABC TRANSPORTER PERMEASE PROTEIN MG189-RELATED-RELATED"/>
    <property type="match status" value="1"/>
</dbReference>
<dbReference type="GO" id="GO:0055085">
    <property type="term" value="P:transmembrane transport"/>
    <property type="evidence" value="ECO:0007669"/>
    <property type="project" value="InterPro"/>
</dbReference>
<keyword evidence="4 7" id="KW-0812">Transmembrane</keyword>
<dbReference type="PANTHER" id="PTHR43744:SF9">
    <property type="entry name" value="POLYGALACTURONAN_RHAMNOGALACTURONAN TRANSPORT SYSTEM PERMEASE PROTEIN YTCP"/>
    <property type="match status" value="1"/>
</dbReference>
<keyword evidence="6 7" id="KW-0472">Membrane</keyword>
<comment type="similarity">
    <text evidence="7">Belongs to the binding-protein-dependent transport system permease family.</text>
</comment>
<evidence type="ECO:0000256" key="2">
    <source>
        <dbReference type="ARBA" id="ARBA00022448"/>
    </source>
</evidence>
<dbReference type="Gene3D" id="1.10.3720.10">
    <property type="entry name" value="MetI-like"/>
    <property type="match status" value="1"/>
</dbReference>
<feature type="transmembrane region" description="Helical" evidence="7">
    <location>
        <begin position="90"/>
        <end position="109"/>
    </location>
</feature>
<gene>
    <name evidence="9" type="ORF">EII35_09585</name>
</gene>
<comment type="subcellular location">
    <subcellularLocation>
        <location evidence="1 7">Cell membrane</location>
        <topology evidence="1 7">Multi-pass membrane protein</topology>
    </subcellularLocation>
</comment>
<evidence type="ECO:0000259" key="8">
    <source>
        <dbReference type="PROSITE" id="PS50928"/>
    </source>
</evidence>
<dbReference type="AlphaFoldDB" id="A0A3P1WS54"/>
<evidence type="ECO:0000256" key="4">
    <source>
        <dbReference type="ARBA" id="ARBA00022692"/>
    </source>
</evidence>
<protein>
    <submittedName>
        <fullName evidence="9">Carbohydrate ABC transporter permease</fullName>
    </submittedName>
</protein>
<accession>A0A3P1WS54</accession>
<feature type="transmembrane region" description="Helical" evidence="7">
    <location>
        <begin position="193"/>
        <end position="217"/>
    </location>
</feature>
<evidence type="ECO:0000256" key="1">
    <source>
        <dbReference type="ARBA" id="ARBA00004651"/>
    </source>
</evidence>
<dbReference type="GO" id="GO:0005886">
    <property type="term" value="C:plasma membrane"/>
    <property type="evidence" value="ECO:0007669"/>
    <property type="project" value="UniProtKB-SubCell"/>
</dbReference>
<dbReference type="OrthoDB" id="9810086at2"/>
<dbReference type="RefSeq" id="WP_125228250.1">
    <property type="nucleotide sequence ID" value="NZ_RQYT01000022.1"/>
</dbReference>
<sequence>MAKGARVREQARVVREPLSDKALQGGLVVILLIFAVSIIYPLVYVVSASLSDASAVRSGEVVLFPVGFGFEAYQALFDSPVLLRSFLNSLGYSGAVILLGTSITMAAGYALSRKDLPFRRVLTFLIMLTMLFSGGMIPTYLLVQSLGLLNTPWAMVLPAAVSVWQLIITKAFFETTIPHELLESSRMDGANDFTFFFRIALPLSIPILAVNMLLYGVSTWNAYFNGLIYLTDESLYPMQLAMRNILVQNTFDATKLAEADPQKIAQMQEVAAKLKFALIVVSSIPPLIAYPFVQKHFVKGMMLGSVKG</sequence>
<keyword evidence="2 7" id="KW-0813">Transport</keyword>
<reference evidence="9 10" key="1">
    <citation type="submission" date="2018-11" db="EMBL/GenBank/DDBJ databases">
        <title>Genomes From Bacteria Associated with the Canine Oral Cavity: a Test Case for Automated Genome-Based Taxonomic Assignment.</title>
        <authorList>
            <person name="Coil D.A."/>
            <person name="Jospin G."/>
            <person name="Darling A.E."/>
            <person name="Wallis C."/>
            <person name="Davis I.J."/>
            <person name="Harris S."/>
            <person name="Eisen J.A."/>
            <person name="Holcombe L.J."/>
            <person name="O'Flynn C."/>
        </authorList>
    </citation>
    <scope>NUCLEOTIDE SEQUENCE [LARGE SCALE GENOMIC DNA]</scope>
    <source>
        <strain evidence="9 10">OH2822_COT-296</strain>
    </source>
</reference>
<evidence type="ECO:0000313" key="9">
    <source>
        <dbReference type="EMBL" id="RRD49125.1"/>
    </source>
</evidence>
<dbReference type="Pfam" id="PF00528">
    <property type="entry name" value="BPD_transp_1"/>
    <property type="match status" value="1"/>
</dbReference>
<evidence type="ECO:0000256" key="3">
    <source>
        <dbReference type="ARBA" id="ARBA00022475"/>
    </source>
</evidence>
<organism evidence="9 10">
    <name type="scientific">Arachnia propionica</name>
    <dbReference type="NCBI Taxonomy" id="1750"/>
    <lineage>
        <taxon>Bacteria</taxon>
        <taxon>Bacillati</taxon>
        <taxon>Actinomycetota</taxon>
        <taxon>Actinomycetes</taxon>
        <taxon>Propionibacteriales</taxon>
        <taxon>Propionibacteriaceae</taxon>
        <taxon>Arachnia</taxon>
    </lineage>
</organism>
<keyword evidence="3" id="KW-1003">Cell membrane</keyword>
<dbReference type="InterPro" id="IPR035906">
    <property type="entry name" value="MetI-like_sf"/>
</dbReference>